<evidence type="ECO:0000313" key="2">
    <source>
        <dbReference type="Proteomes" id="UP000032142"/>
    </source>
</evidence>
<dbReference type="AlphaFoldDB" id="A0A0B0P2Q7"/>
<evidence type="ECO:0000313" key="1">
    <source>
        <dbReference type="EMBL" id="KHG21028.1"/>
    </source>
</evidence>
<gene>
    <name evidence="1" type="ORF">F383_28046</name>
</gene>
<organism evidence="1 2">
    <name type="scientific">Gossypium arboreum</name>
    <name type="common">Tree cotton</name>
    <name type="synonym">Gossypium nanking</name>
    <dbReference type="NCBI Taxonomy" id="29729"/>
    <lineage>
        <taxon>Eukaryota</taxon>
        <taxon>Viridiplantae</taxon>
        <taxon>Streptophyta</taxon>
        <taxon>Embryophyta</taxon>
        <taxon>Tracheophyta</taxon>
        <taxon>Spermatophyta</taxon>
        <taxon>Magnoliopsida</taxon>
        <taxon>eudicotyledons</taxon>
        <taxon>Gunneridae</taxon>
        <taxon>Pentapetalae</taxon>
        <taxon>rosids</taxon>
        <taxon>malvids</taxon>
        <taxon>Malvales</taxon>
        <taxon>Malvaceae</taxon>
        <taxon>Malvoideae</taxon>
        <taxon>Gossypium</taxon>
    </lineage>
</organism>
<sequence>MAWKIAYFCPHGWRHGRISQPYVTHGQGLYDLGAGPYVLPVAELSSMCCGFSSACVSSTV</sequence>
<keyword evidence="2" id="KW-1185">Reference proteome</keyword>
<reference evidence="2" key="1">
    <citation type="submission" date="2014-09" db="EMBL/GenBank/DDBJ databases">
        <authorList>
            <person name="Mudge J."/>
            <person name="Ramaraj T."/>
            <person name="Lindquist I.E."/>
            <person name="Bharti A.K."/>
            <person name="Sundararajan A."/>
            <person name="Cameron C.T."/>
            <person name="Woodward J.E."/>
            <person name="May G.D."/>
            <person name="Brubaker C."/>
            <person name="Broadhvest J."/>
            <person name="Wilkins T.A."/>
        </authorList>
    </citation>
    <scope>NUCLEOTIDE SEQUENCE</scope>
    <source>
        <strain evidence="2">cv. AKA8401</strain>
    </source>
</reference>
<dbReference type="Proteomes" id="UP000032142">
    <property type="component" value="Unassembled WGS sequence"/>
</dbReference>
<name>A0A0B0P2Q7_GOSAR</name>
<protein>
    <submittedName>
        <fullName evidence="1">Uncharacterized protein</fullName>
    </submittedName>
</protein>
<accession>A0A0B0P2Q7</accession>
<proteinExistence type="predicted"/>
<dbReference type="EMBL" id="KN417352">
    <property type="protein sequence ID" value="KHG21028.1"/>
    <property type="molecule type" value="Genomic_DNA"/>
</dbReference>